<dbReference type="InterPro" id="IPR014718">
    <property type="entry name" value="GH-type_carb-bd"/>
</dbReference>
<accession>U4KPU6</accession>
<dbReference type="GO" id="GO:0033499">
    <property type="term" value="P:galactose catabolic process via UDP-galactose, Leloir pathway"/>
    <property type="evidence" value="ECO:0007669"/>
    <property type="project" value="TreeGrafter"/>
</dbReference>
<sequence>MVFLIIGCYDRVNESKGGQIMNRNQTNVLKNKDLEVTILTYGASIFDIRYNHEGNMRQVLSTSKDIETFLIDDLNKGRLIGRTAGKTFHEVVKEDACYHGVTTDFSHGGKSGFNKQFFDVLSVKEDEVTLGFLELEKDGFYQGDFEVKVTYKLDGSRLIIIVEGHSTKDTYANITTHPYFNLSGEKDIMNHYLMVPSKAHVRRSNDYKTGKRFEVKRGFDDFREETCLKDTLKNEVLDHVYEVKENSIQATLRAGGIKLSVSSSYPAIVIFSQNRDSIYPLSNNHTLNNLHGGLAIEPQYVQADVPLLKKGDKYHHEMTFHFESI</sequence>
<dbReference type="AlphaFoldDB" id="U4KPU6"/>
<dbReference type="InterPro" id="IPR011013">
    <property type="entry name" value="Gal_mutarotase_sf_dom"/>
</dbReference>
<protein>
    <submittedName>
        <fullName evidence="1">Galactose mutarotase</fullName>
        <ecNumber evidence="1">5.1.3.3</ecNumber>
    </submittedName>
</protein>
<proteinExistence type="predicted"/>
<reference evidence="1 2" key="1">
    <citation type="journal article" date="2013" name="J. Mol. Microbiol. Biotechnol.">
        <title>Analysis of the Complete Genomes of Acholeplasma brassicae , A. palmae and A. laidlawii and Their Comparison to the Obligate Parasites from ' Candidatus Phytoplasma'.</title>
        <authorList>
            <person name="Kube M."/>
            <person name="Siewert C."/>
            <person name="Migdoll A.M."/>
            <person name="Duduk B."/>
            <person name="Holz S."/>
            <person name="Rabus R."/>
            <person name="Seemuller E."/>
            <person name="Mitrovic J."/>
            <person name="Muller I."/>
            <person name="Buttner C."/>
            <person name="Reinhardt R."/>
        </authorList>
    </citation>
    <scope>NUCLEOTIDE SEQUENCE [LARGE SCALE GENOMIC DNA]</scope>
    <source>
        <strain evidence="2">0502</strain>
    </source>
</reference>
<evidence type="ECO:0000313" key="1">
    <source>
        <dbReference type="EMBL" id="CCV66502.1"/>
    </source>
</evidence>
<dbReference type="GO" id="GO:0030246">
    <property type="term" value="F:carbohydrate binding"/>
    <property type="evidence" value="ECO:0007669"/>
    <property type="project" value="InterPro"/>
</dbReference>
<dbReference type="GO" id="GO:0006006">
    <property type="term" value="P:glucose metabolic process"/>
    <property type="evidence" value="ECO:0007669"/>
    <property type="project" value="TreeGrafter"/>
</dbReference>
<dbReference type="Gene3D" id="2.70.98.10">
    <property type="match status" value="1"/>
</dbReference>
<dbReference type="HOGENOM" id="CLU_854253_0_0_14"/>
<dbReference type="EMBL" id="FO681348">
    <property type="protein sequence ID" value="CCV66502.1"/>
    <property type="molecule type" value="Genomic_DNA"/>
</dbReference>
<dbReference type="Pfam" id="PF01263">
    <property type="entry name" value="Aldose_epim"/>
    <property type="match status" value="1"/>
</dbReference>
<gene>
    <name evidence="1" type="primary">galM</name>
    <name evidence="1" type="ORF">BN85314810</name>
</gene>
<dbReference type="Proteomes" id="UP000032737">
    <property type="component" value="Chromosome"/>
</dbReference>
<dbReference type="KEGG" id="abra:BN85314810"/>
<keyword evidence="2" id="KW-1185">Reference proteome</keyword>
<dbReference type="GO" id="GO:0004034">
    <property type="term" value="F:aldose 1-epimerase activity"/>
    <property type="evidence" value="ECO:0007669"/>
    <property type="project" value="UniProtKB-EC"/>
</dbReference>
<dbReference type="PANTHER" id="PTHR10091">
    <property type="entry name" value="ALDOSE-1-EPIMERASE"/>
    <property type="match status" value="1"/>
</dbReference>
<keyword evidence="1" id="KW-0413">Isomerase</keyword>
<name>U4KPU6_9MOLU</name>
<dbReference type="STRING" id="61635.BN85314810"/>
<dbReference type="SUPFAM" id="SSF74650">
    <property type="entry name" value="Galactose mutarotase-like"/>
    <property type="match status" value="1"/>
</dbReference>
<organism evidence="1 2">
    <name type="scientific">Acholeplasma brassicae</name>
    <dbReference type="NCBI Taxonomy" id="61635"/>
    <lineage>
        <taxon>Bacteria</taxon>
        <taxon>Bacillati</taxon>
        <taxon>Mycoplasmatota</taxon>
        <taxon>Mollicutes</taxon>
        <taxon>Acholeplasmatales</taxon>
        <taxon>Acholeplasmataceae</taxon>
        <taxon>Acholeplasma</taxon>
    </lineage>
</organism>
<dbReference type="EC" id="5.1.3.3" evidence="1"/>
<dbReference type="PANTHER" id="PTHR10091:SF0">
    <property type="entry name" value="GALACTOSE MUTAROTASE"/>
    <property type="match status" value="1"/>
</dbReference>
<evidence type="ECO:0000313" key="2">
    <source>
        <dbReference type="Proteomes" id="UP000032737"/>
    </source>
</evidence>
<dbReference type="InterPro" id="IPR008183">
    <property type="entry name" value="Aldose_1/G6P_1-epimerase"/>
</dbReference>